<dbReference type="InterPro" id="IPR001119">
    <property type="entry name" value="SLH_dom"/>
</dbReference>
<feature type="chain" id="PRO_5009180905" description="SLH domain-containing protein" evidence="3">
    <location>
        <begin position="31"/>
        <end position="737"/>
    </location>
</feature>
<feature type="domain" description="SLH" evidence="4">
    <location>
        <begin position="90"/>
        <end position="153"/>
    </location>
</feature>
<organism evidence="5 6">
    <name type="scientific">Bacillus solimangrovi</name>
    <dbReference type="NCBI Taxonomy" id="1305675"/>
    <lineage>
        <taxon>Bacteria</taxon>
        <taxon>Bacillati</taxon>
        <taxon>Bacillota</taxon>
        <taxon>Bacilli</taxon>
        <taxon>Bacillales</taxon>
        <taxon>Bacillaceae</taxon>
        <taxon>Bacillus</taxon>
    </lineage>
</organism>
<evidence type="ECO:0000256" key="3">
    <source>
        <dbReference type="SAM" id="SignalP"/>
    </source>
</evidence>
<protein>
    <recommendedName>
        <fullName evidence="4">SLH domain-containing protein</fullName>
    </recommendedName>
</protein>
<dbReference type="Pfam" id="PF00395">
    <property type="entry name" value="SLH"/>
    <property type="match status" value="3"/>
</dbReference>
<reference evidence="5 6" key="1">
    <citation type="submission" date="2016-08" db="EMBL/GenBank/DDBJ databases">
        <title>Genome of Bacillus solimangrovi GH2-4.</title>
        <authorList>
            <person name="Lim S."/>
            <person name="Kim B.-C."/>
        </authorList>
    </citation>
    <scope>NUCLEOTIDE SEQUENCE [LARGE SCALE GENOMIC DNA]</scope>
    <source>
        <strain evidence="5 6">GH2-4</strain>
    </source>
</reference>
<proteinExistence type="predicted"/>
<accession>A0A1E5LDH5</accession>
<sequence length="737" mass="78287">MKKNNKYFVATATTAALVASAVSPTAGVQAASMFNDVKQGSYYESAINDLVSKGIIKGYEDGTFKPNVAITRAEIAKVLANDLDLDLSVNSNKFKDVSADAWYSSAVNALANANIISGYEDGTFKPTENVTRAELASMLVRAYNISGNGNTPFADVKEGSWYADAVAALYNNSLTSGRTADSYAPGESVTRGEVAVFVNRMNVFVENAKTSVVEAINAETVVIDGVTYSVSENVKGILSAANAKVLENAGIEFEEVDGVINKITYLSVNASGQPSEEEFSGNLVLDGQDAVIEGQLVVNNDYITIKNVTVEGNFKITEGLENDFYSDNLTISGTTVINGGDDNTVVFNNSKLADVEINKVNVRVEPRGKTSVVEITLNSDAVVAADKGVVIPKVTISEGAVHVDINGTVETVEVNNNDEIVLKGNVNIKELKVTTGTSLSLESKGSIDKVEVESGTKLTLGKQTKVADLKLPEGSKAEDVIENYDKVNDQIKKIDGKTNKDATSGGSSGGSGGSGGGSSTSDKDAPELGVVTTTLGSGSLEADLSGKTGSEITITSNVEFQLEDGKLVVVDDGTIGEKELVTLTSSEKLDDVTVTYGDHDPVTVDFDGEINAYISTDSEISVPLPPMFRDKNREEITLGDVDLTSGTFTAVVTDKNLDKNDVEVRVSEKPDDSILPNVVGHMSYQGSGKWEFVLDEQIADGTYEVLRGEYIFKAEFKDTKGNKLTLELAFDIAAPQK</sequence>
<feature type="region of interest" description="Disordered" evidence="2">
    <location>
        <begin position="495"/>
        <end position="526"/>
    </location>
</feature>
<evidence type="ECO:0000256" key="2">
    <source>
        <dbReference type="SAM" id="MobiDB-lite"/>
    </source>
</evidence>
<evidence type="ECO:0000313" key="5">
    <source>
        <dbReference type="EMBL" id="OEH92133.1"/>
    </source>
</evidence>
<dbReference type="EMBL" id="MJEH01000033">
    <property type="protein sequence ID" value="OEH92133.1"/>
    <property type="molecule type" value="Genomic_DNA"/>
</dbReference>
<dbReference type="PANTHER" id="PTHR43308:SF5">
    <property type="entry name" value="S-LAYER PROTEIN _ PEPTIDOGLYCAN ENDO-BETA-N-ACETYLGLUCOSAMINIDASE"/>
    <property type="match status" value="1"/>
</dbReference>
<evidence type="ECO:0000259" key="4">
    <source>
        <dbReference type="PROSITE" id="PS51272"/>
    </source>
</evidence>
<gene>
    <name evidence="5" type="ORF">BFG57_02345</name>
</gene>
<dbReference type="Proteomes" id="UP000095209">
    <property type="component" value="Unassembled WGS sequence"/>
</dbReference>
<dbReference type="AlphaFoldDB" id="A0A1E5LDH5"/>
<evidence type="ECO:0000256" key="1">
    <source>
        <dbReference type="ARBA" id="ARBA00022729"/>
    </source>
</evidence>
<dbReference type="PROSITE" id="PS51272">
    <property type="entry name" value="SLH"/>
    <property type="match status" value="3"/>
</dbReference>
<comment type="caution">
    <text evidence="5">The sequence shown here is derived from an EMBL/GenBank/DDBJ whole genome shotgun (WGS) entry which is preliminary data.</text>
</comment>
<dbReference type="STRING" id="1305675.BFG57_02345"/>
<keyword evidence="6" id="KW-1185">Reference proteome</keyword>
<dbReference type="PANTHER" id="PTHR43308">
    <property type="entry name" value="OUTER MEMBRANE PROTEIN ALPHA-RELATED"/>
    <property type="match status" value="1"/>
</dbReference>
<dbReference type="RefSeq" id="WP_069717674.1">
    <property type="nucleotide sequence ID" value="NZ_MJEH01000033.1"/>
</dbReference>
<feature type="signal peptide" evidence="3">
    <location>
        <begin position="1"/>
        <end position="30"/>
    </location>
</feature>
<evidence type="ECO:0000313" key="6">
    <source>
        <dbReference type="Proteomes" id="UP000095209"/>
    </source>
</evidence>
<dbReference type="InterPro" id="IPR051465">
    <property type="entry name" value="Cell_Envelope_Struct_Comp"/>
</dbReference>
<name>A0A1E5LDH5_9BACI</name>
<dbReference type="OrthoDB" id="57539at2"/>
<feature type="domain" description="SLH" evidence="4">
    <location>
        <begin position="30"/>
        <end position="88"/>
    </location>
</feature>
<feature type="domain" description="SLH" evidence="4">
    <location>
        <begin position="154"/>
        <end position="212"/>
    </location>
</feature>
<keyword evidence="1 3" id="KW-0732">Signal</keyword>
<feature type="compositionally biased region" description="Gly residues" evidence="2">
    <location>
        <begin position="506"/>
        <end position="518"/>
    </location>
</feature>